<evidence type="ECO:0000313" key="4">
    <source>
        <dbReference type="Proteomes" id="UP000245125"/>
    </source>
</evidence>
<feature type="domain" description="Glycosyl transferase family 1" evidence="1">
    <location>
        <begin position="201"/>
        <end position="366"/>
    </location>
</feature>
<organism evidence="3 4">
    <name type="scientific">Candidatus Sulfobium mesophilum</name>
    <dbReference type="NCBI Taxonomy" id="2016548"/>
    <lineage>
        <taxon>Bacteria</taxon>
        <taxon>Pseudomonadati</taxon>
        <taxon>Nitrospirota</taxon>
        <taxon>Nitrospiria</taxon>
        <taxon>Nitrospirales</taxon>
        <taxon>Nitrospiraceae</taxon>
        <taxon>Candidatus Sulfobium</taxon>
    </lineage>
</organism>
<dbReference type="PANTHER" id="PTHR12526">
    <property type="entry name" value="GLYCOSYLTRANSFERASE"/>
    <property type="match status" value="1"/>
</dbReference>
<keyword evidence="4" id="KW-1185">Reference proteome</keyword>
<dbReference type="AlphaFoldDB" id="A0A2U3QDP0"/>
<dbReference type="Gene3D" id="3.40.50.2000">
    <property type="entry name" value="Glycogen Phosphorylase B"/>
    <property type="match status" value="2"/>
</dbReference>
<dbReference type="EMBL" id="OUUY01000001">
    <property type="protein sequence ID" value="SPP99523.1"/>
    <property type="molecule type" value="Genomic_DNA"/>
</dbReference>
<evidence type="ECO:0000259" key="2">
    <source>
        <dbReference type="Pfam" id="PF13439"/>
    </source>
</evidence>
<dbReference type="Pfam" id="PF13439">
    <property type="entry name" value="Glyco_transf_4"/>
    <property type="match status" value="1"/>
</dbReference>
<feature type="domain" description="Glycosyltransferase subfamily 4-like N-terminal" evidence="2">
    <location>
        <begin position="31"/>
        <end position="190"/>
    </location>
</feature>
<dbReference type="Proteomes" id="UP000245125">
    <property type="component" value="Unassembled WGS sequence"/>
</dbReference>
<evidence type="ECO:0000259" key="1">
    <source>
        <dbReference type="Pfam" id="PF00534"/>
    </source>
</evidence>
<reference evidence="4" key="1">
    <citation type="submission" date="2018-03" db="EMBL/GenBank/DDBJ databases">
        <authorList>
            <person name="Zecchin S."/>
        </authorList>
    </citation>
    <scope>NUCLEOTIDE SEQUENCE [LARGE SCALE GENOMIC DNA]</scope>
</reference>
<dbReference type="SUPFAM" id="SSF53756">
    <property type="entry name" value="UDP-Glycosyltransferase/glycogen phosphorylase"/>
    <property type="match status" value="1"/>
</dbReference>
<name>A0A2U3QDP0_9BACT</name>
<accession>A0A2U3QDP0</accession>
<protein>
    <submittedName>
        <fullName evidence="3">Glycosyltransferase, WbnK-like family</fullName>
    </submittedName>
</protein>
<keyword evidence="3" id="KW-0808">Transferase</keyword>
<sequence>MPEKRLRDDQRIMIMYIIDTCIAPPGRPQRGGAEKQLLLLAASLNKDLFRPIIVQLITAPMTSVSIGKIDDVEFIHLPTERFYSLSGLRQIARLSSMARGKSVSIIHTFFEKAEVMGWLAKRLSGVPIWVTSRRDLGFKRKKVYDRIFKLASKDCTSCIANCQAIKCQVIEKENIDPDKVGVIYNGLDTAPFEHSLNGAAFRKEIGVDSNTPLIGMVANLNFEIKGHQYFIEAAKRVQVKISKAQFVLVGDGQLRSRYEEMVRSLGMQGSVHFLGKRDDVAEILSQLDVSVLCSTSEGFSNVILESMAAGKPVVATNIGGNSEMVVAGVTGYLVPPADSGSLAEAVASLLNDPDMRRRMGENAKKQVADLFSIPAMVEGYEHLYRSLVTELLISKASPRGVDQEGRTDRVV</sequence>
<dbReference type="InterPro" id="IPR001296">
    <property type="entry name" value="Glyco_trans_1"/>
</dbReference>
<dbReference type="InterPro" id="IPR028098">
    <property type="entry name" value="Glyco_trans_4-like_N"/>
</dbReference>
<dbReference type="Pfam" id="PF00534">
    <property type="entry name" value="Glycos_transf_1"/>
    <property type="match status" value="1"/>
</dbReference>
<proteinExistence type="predicted"/>
<evidence type="ECO:0000313" key="3">
    <source>
        <dbReference type="EMBL" id="SPP99523.1"/>
    </source>
</evidence>
<gene>
    <name evidence="3" type="ORF">NBG4_10057</name>
</gene>
<dbReference type="GO" id="GO:0016757">
    <property type="term" value="F:glycosyltransferase activity"/>
    <property type="evidence" value="ECO:0007669"/>
    <property type="project" value="InterPro"/>
</dbReference>